<feature type="transmembrane region" description="Helical" evidence="2">
    <location>
        <begin position="95"/>
        <end position="117"/>
    </location>
</feature>
<dbReference type="OrthoDB" id="5198073at2"/>
<sequence length="189" mass="20336">MTNPPHGDPPPGEPGWPDQPWPQQPGPWGPPAPGPYGGQPPYGQPPYGQPPPGQPPYWVGQPQHGQPWGQPQHGQPWGQPPYGPPAPPRRSRKGLVAGIVVPAVLLLVTVVLARLFADTVLDTSAVEDDVAVQFEQIEGVAIELTCDDEMQVEQGADYECTGTTADGEEVTLRIVITDETDASYTWEEV</sequence>
<proteinExistence type="predicted"/>
<feature type="domain" description="DUF4333" evidence="3">
    <location>
        <begin position="108"/>
        <end position="179"/>
    </location>
</feature>
<evidence type="ECO:0000313" key="5">
    <source>
        <dbReference type="Proteomes" id="UP000184428"/>
    </source>
</evidence>
<feature type="compositionally biased region" description="Pro residues" evidence="1">
    <location>
        <begin position="1"/>
        <end position="34"/>
    </location>
</feature>
<organism evidence="4 5">
    <name type="scientific">Geodermatophilus obscurus</name>
    <dbReference type="NCBI Taxonomy" id="1861"/>
    <lineage>
        <taxon>Bacteria</taxon>
        <taxon>Bacillati</taxon>
        <taxon>Actinomycetota</taxon>
        <taxon>Actinomycetes</taxon>
        <taxon>Geodermatophilales</taxon>
        <taxon>Geodermatophilaceae</taxon>
        <taxon>Geodermatophilus</taxon>
    </lineage>
</organism>
<evidence type="ECO:0000259" key="3">
    <source>
        <dbReference type="Pfam" id="PF14230"/>
    </source>
</evidence>
<gene>
    <name evidence="4" type="ORF">SAMN05660350_00838</name>
</gene>
<name>A0A1M7SKW3_9ACTN</name>
<dbReference type="RefSeq" id="WP_072913909.1">
    <property type="nucleotide sequence ID" value="NZ_FRDM01000003.1"/>
</dbReference>
<reference evidence="4 5" key="1">
    <citation type="submission" date="2016-12" db="EMBL/GenBank/DDBJ databases">
        <authorList>
            <person name="Song W.-J."/>
            <person name="Kurnit D.M."/>
        </authorList>
    </citation>
    <scope>NUCLEOTIDE SEQUENCE [LARGE SCALE GENOMIC DNA]</scope>
    <source>
        <strain evidence="4 5">DSM 43162</strain>
    </source>
</reference>
<accession>A0A1M7SKW3</accession>
<dbReference type="AlphaFoldDB" id="A0A1M7SKW3"/>
<dbReference type="InterPro" id="IPR025637">
    <property type="entry name" value="DUF4333"/>
</dbReference>
<keyword evidence="2" id="KW-1133">Transmembrane helix</keyword>
<feature type="region of interest" description="Disordered" evidence="1">
    <location>
        <begin position="1"/>
        <end position="90"/>
    </location>
</feature>
<evidence type="ECO:0000256" key="1">
    <source>
        <dbReference type="SAM" id="MobiDB-lite"/>
    </source>
</evidence>
<feature type="compositionally biased region" description="Pro residues" evidence="1">
    <location>
        <begin position="42"/>
        <end position="55"/>
    </location>
</feature>
<dbReference type="Proteomes" id="UP000184428">
    <property type="component" value="Unassembled WGS sequence"/>
</dbReference>
<evidence type="ECO:0000256" key="2">
    <source>
        <dbReference type="SAM" id="Phobius"/>
    </source>
</evidence>
<feature type="compositionally biased region" description="Low complexity" evidence="1">
    <location>
        <begin position="56"/>
        <end position="77"/>
    </location>
</feature>
<evidence type="ECO:0000313" key="4">
    <source>
        <dbReference type="EMBL" id="SHN59048.1"/>
    </source>
</evidence>
<dbReference type="Pfam" id="PF14230">
    <property type="entry name" value="DUF4333"/>
    <property type="match status" value="1"/>
</dbReference>
<dbReference type="EMBL" id="FRDM01000003">
    <property type="protein sequence ID" value="SHN59048.1"/>
    <property type="molecule type" value="Genomic_DNA"/>
</dbReference>
<keyword evidence="2" id="KW-0812">Transmembrane</keyword>
<keyword evidence="2" id="KW-0472">Membrane</keyword>
<feature type="compositionally biased region" description="Pro residues" evidence="1">
    <location>
        <begin position="78"/>
        <end position="88"/>
    </location>
</feature>
<protein>
    <recommendedName>
        <fullName evidence="3">DUF4333 domain-containing protein</fullName>
    </recommendedName>
</protein>